<dbReference type="InterPro" id="IPR019897">
    <property type="entry name" value="RidA_CS"/>
</dbReference>
<protein>
    <recommendedName>
        <fullName evidence="3">Reactive intermediate/imine deaminase</fullName>
    </recommendedName>
</protein>
<accession>A0A381QXT6</accession>
<proteinExistence type="inferred from homology"/>
<name>A0A381QXT6_9ZZZZ</name>
<dbReference type="AlphaFoldDB" id="A0A381QXT6"/>
<dbReference type="InterPro" id="IPR006175">
    <property type="entry name" value="YjgF/YER057c/UK114"/>
</dbReference>
<dbReference type="InterPro" id="IPR035959">
    <property type="entry name" value="RutC-like_sf"/>
</dbReference>
<dbReference type="EMBL" id="UINC01001567">
    <property type="protein sequence ID" value="SUZ83794.1"/>
    <property type="molecule type" value="Genomic_DNA"/>
</dbReference>
<organism evidence="2">
    <name type="scientific">marine metagenome</name>
    <dbReference type="NCBI Taxonomy" id="408172"/>
    <lineage>
        <taxon>unclassified sequences</taxon>
        <taxon>metagenomes</taxon>
        <taxon>ecological metagenomes</taxon>
    </lineage>
</organism>
<dbReference type="PANTHER" id="PTHR47328">
    <property type="match status" value="1"/>
</dbReference>
<evidence type="ECO:0000313" key="2">
    <source>
        <dbReference type="EMBL" id="SUZ83794.1"/>
    </source>
</evidence>
<dbReference type="InterPro" id="IPR035709">
    <property type="entry name" value="YoaB-like"/>
</dbReference>
<sequence>MSRKLKIDTGETKFGPYSPGINVKDHIWLSGQVDVDAGDDIESQTRGTLNKIDDLLAAANSSKADLVKVTVLMSDIEDYAKINDIYGEWLDDTIPPARAAYEIGKLPMGALVEIVCEAFRYSGEYRTDLPAELEEALA</sequence>
<reference evidence="2" key="1">
    <citation type="submission" date="2018-05" db="EMBL/GenBank/DDBJ databases">
        <authorList>
            <person name="Lanie J.A."/>
            <person name="Ng W.-L."/>
            <person name="Kazmierczak K.M."/>
            <person name="Andrzejewski T.M."/>
            <person name="Davidsen T.M."/>
            <person name="Wayne K.J."/>
            <person name="Tettelin H."/>
            <person name="Glass J.I."/>
            <person name="Rusch D."/>
            <person name="Podicherti R."/>
            <person name="Tsui H.-C.T."/>
            <person name="Winkler M.E."/>
        </authorList>
    </citation>
    <scope>NUCLEOTIDE SEQUENCE</scope>
</reference>
<gene>
    <name evidence="2" type="ORF">METZ01_LOCUS36648</name>
</gene>
<dbReference type="SUPFAM" id="SSF55298">
    <property type="entry name" value="YjgF-like"/>
    <property type="match status" value="1"/>
</dbReference>
<dbReference type="PROSITE" id="PS01094">
    <property type="entry name" value="UPF0076"/>
    <property type="match status" value="1"/>
</dbReference>
<evidence type="ECO:0000256" key="1">
    <source>
        <dbReference type="ARBA" id="ARBA00010552"/>
    </source>
</evidence>
<evidence type="ECO:0008006" key="3">
    <source>
        <dbReference type="Google" id="ProtNLM"/>
    </source>
</evidence>
<dbReference type="CDD" id="cd00448">
    <property type="entry name" value="YjgF_YER057c_UK114_family"/>
    <property type="match status" value="1"/>
</dbReference>
<dbReference type="Pfam" id="PF01042">
    <property type="entry name" value="Ribonuc_L-PSP"/>
    <property type="match status" value="1"/>
</dbReference>
<dbReference type="Gene3D" id="3.30.1330.40">
    <property type="entry name" value="RutC-like"/>
    <property type="match status" value="1"/>
</dbReference>
<comment type="similarity">
    <text evidence="1">Belongs to the RutC family.</text>
</comment>
<dbReference type="PANTHER" id="PTHR47328:SF1">
    <property type="entry name" value="RUTC FAMILY PROTEIN YOAB"/>
    <property type="match status" value="1"/>
</dbReference>